<reference evidence="2 3" key="1">
    <citation type="submission" date="2023-08" db="EMBL/GenBank/DDBJ databases">
        <authorList>
            <person name="Park J.-S."/>
        </authorList>
    </citation>
    <scope>NUCLEOTIDE SEQUENCE [LARGE SCALE GENOMIC DNA]</scope>
    <source>
        <strain evidence="2 3">2205SS18-9</strain>
    </source>
</reference>
<sequence length="155" mass="17537">MLFPSSNKIFIVHGHDEEMKLNVARTVERLNLEAIILHEYPDRGRTVIEKLMDESADVSFAIILLSPDDVGRAKDSQEDSYRARQNVVLELGMFIGKLGRDRVLTLLKESDNFEKPSDIAGVIYTKYDGSNGWMQTLVTELKACGFDIDANLLFK</sequence>
<dbReference type="EMBL" id="JAVAMP010000001">
    <property type="protein sequence ID" value="MDP5273225.1"/>
    <property type="molecule type" value="Genomic_DNA"/>
</dbReference>
<comment type="caution">
    <text evidence="2">The sequence shown here is derived from an EMBL/GenBank/DDBJ whole genome shotgun (WGS) entry which is preliminary data.</text>
</comment>
<organism evidence="2 3">
    <name type="scientific">Chengkuizengella axinellae</name>
    <dbReference type="NCBI Taxonomy" id="3064388"/>
    <lineage>
        <taxon>Bacteria</taxon>
        <taxon>Bacillati</taxon>
        <taxon>Bacillota</taxon>
        <taxon>Bacilli</taxon>
        <taxon>Bacillales</taxon>
        <taxon>Paenibacillaceae</taxon>
        <taxon>Chengkuizengella</taxon>
    </lineage>
</organism>
<dbReference type="Pfam" id="PF10137">
    <property type="entry name" value="CAP12-PCTIR_TIR"/>
    <property type="match status" value="1"/>
</dbReference>
<evidence type="ECO:0000313" key="2">
    <source>
        <dbReference type="EMBL" id="MDP5273225.1"/>
    </source>
</evidence>
<keyword evidence="3" id="KW-1185">Reference proteome</keyword>
<accession>A0ABT9IWR3</accession>
<protein>
    <submittedName>
        <fullName evidence="2">Nucleotide-binding protein</fullName>
    </submittedName>
</protein>
<evidence type="ECO:0000313" key="3">
    <source>
        <dbReference type="Proteomes" id="UP001231941"/>
    </source>
</evidence>
<proteinExistence type="predicted"/>
<gene>
    <name evidence="2" type="ORF">Q5Y73_03845</name>
</gene>
<dbReference type="Proteomes" id="UP001231941">
    <property type="component" value="Unassembled WGS sequence"/>
</dbReference>
<dbReference type="RefSeq" id="WP_305990509.1">
    <property type="nucleotide sequence ID" value="NZ_JAVAMP010000001.1"/>
</dbReference>
<dbReference type="InterPro" id="IPR014571">
    <property type="entry name" value="UCP032620"/>
</dbReference>
<evidence type="ECO:0000259" key="1">
    <source>
        <dbReference type="Pfam" id="PF10137"/>
    </source>
</evidence>
<name>A0ABT9IWR3_9BACL</name>
<feature type="domain" description="CD-NTase-associated protein 12/Pycsar effector protein TIR" evidence="1">
    <location>
        <begin position="8"/>
        <end position="128"/>
    </location>
</feature>
<dbReference type="InterPro" id="IPR019302">
    <property type="entry name" value="CAP12/PCTIR_TIR_dom"/>
</dbReference>
<dbReference type="PIRSF" id="PIRSF032620">
    <property type="entry name" value="UCP032620"/>
    <property type="match status" value="1"/>
</dbReference>